<organism evidence="2 3">
    <name type="scientific">Phaeosphaeria nodorum (strain SN15 / ATCC MYA-4574 / FGSC 10173)</name>
    <name type="common">Glume blotch fungus</name>
    <name type="synonym">Parastagonospora nodorum</name>
    <dbReference type="NCBI Taxonomy" id="321614"/>
    <lineage>
        <taxon>Eukaryota</taxon>
        <taxon>Fungi</taxon>
        <taxon>Dikarya</taxon>
        <taxon>Ascomycota</taxon>
        <taxon>Pezizomycotina</taxon>
        <taxon>Dothideomycetes</taxon>
        <taxon>Pleosporomycetidae</taxon>
        <taxon>Pleosporales</taxon>
        <taxon>Pleosporineae</taxon>
        <taxon>Phaeosphaeriaceae</taxon>
        <taxon>Parastagonospora</taxon>
    </lineage>
</organism>
<dbReference type="EMBL" id="CP069034">
    <property type="protein sequence ID" value="QRD01535.1"/>
    <property type="molecule type" value="Genomic_DNA"/>
</dbReference>
<evidence type="ECO:0008006" key="4">
    <source>
        <dbReference type="Google" id="ProtNLM"/>
    </source>
</evidence>
<keyword evidence="3" id="KW-1185">Reference proteome</keyword>
<dbReference type="VEuPathDB" id="FungiDB:JI435_416930"/>
<proteinExistence type="predicted"/>
<feature type="non-terminal residue" evidence="2">
    <location>
        <position position="1"/>
    </location>
</feature>
<reference evidence="3" key="1">
    <citation type="journal article" date="2021" name="BMC Genomics">
        <title>Chromosome-level genome assembly and manually-curated proteome of model necrotroph Parastagonospora nodorum Sn15 reveals a genome-wide trove of candidate effector homologs, and redundancy of virulence-related functions within an accessory chromosome.</title>
        <authorList>
            <person name="Bertazzoni S."/>
            <person name="Jones D.A.B."/>
            <person name="Phan H.T."/>
            <person name="Tan K.-C."/>
            <person name="Hane J.K."/>
        </authorList>
    </citation>
    <scope>NUCLEOTIDE SEQUENCE [LARGE SCALE GENOMIC DNA]</scope>
    <source>
        <strain evidence="3">SN15 / ATCC MYA-4574 / FGSC 10173)</strain>
    </source>
</reference>
<keyword evidence="1" id="KW-0732">Signal</keyword>
<feature type="chain" id="PRO_5031443548" description="Secreted protein" evidence="1">
    <location>
        <begin position="19"/>
        <end position="109"/>
    </location>
</feature>
<sequence length="109" mass="12135">SRVMKACCAVFSFSAASATSLGSWTSHVNFLLLSRGPWYRLLVEQSVPSGAKCFSPSVWLVPLRPSVTAIVVRSRPRLSWLDGTSRVENELKMNQCLSWLPCYCSRTHA</sequence>
<gene>
    <name evidence="2" type="ORF">JI435_416930</name>
</gene>
<evidence type="ECO:0000313" key="2">
    <source>
        <dbReference type="EMBL" id="QRD01535.1"/>
    </source>
</evidence>
<feature type="signal peptide" evidence="1">
    <location>
        <begin position="1"/>
        <end position="18"/>
    </location>
</feature>
<accession>A0A7U2I4H3</accession>
<protein>
    <recommendedName>
        <fullName evidence="4">Secreted protein</fullName>
    </recommendedName>
</protein>
<evidence type="ECO:0000256" key="1">
    <source>
        <dbReference type="SAM" id="SignalP"/>
    </source>
</evidence>
<evidence type="ECO:0000313" key="3">
    <source>
        <dbReference type="Proteomes" id="UP000663193"/>
    </source>
</evidence>
<dbReference type="Proteomes" id="UP000663193">
    <property type="component" value="Chromosome 12"/>
</dbReference>
<name>A0A7U2I4H3_PHANO</name>
<dbReference type="AlphaFoldDB" id="A0A7U2I4H3"/>